<reference evidence="3 4" key="1">
    <citation type="journal article" date="2017" name="Gigascience">
        <title>Genome sequence of the small brown planthopper, Laodelphax striatellus.</title>
        <authorList>
            <person name="Zhu J."/>
            <person name="Jiang F."/>
            <person name="Wang X."/>
            <person name="Yang P."/>
            <person name="Bao Y."/>
            <person name="Zhao W."/>
            <person name="Wang W."/>
            <person name="Lu H."/>
            <person name="Wang Q."/>
            <person name="Cui N."/>
            <person name="Li J."/>
            <person name="Chen X."/>
            <person name="Luo L."/>
            <person name="Yu J."/>
            <person name="Kang L."/>
            <person name="Cui F."/>
        </authorList>
    </citation>
    <scope>NUCLEOTIDE SEQUENCE [LARGE SCALE GENOMIC DNA]</scope>
    <source>
        <strain evidence="3">Lst14</strain>
    </source>
</reference>
<feature type="transmembrane region" description="Helical" evidence="1">
    <location>
        <begin position="21"/>
        <end position="44"/>
    </location>
</feature>
<dbReference type="EMBL" id="QKKF02019605">
    <property type="protein sequence ID" value="RZF39751.1"/>
    <property type="molecule type" value="Genomic_DNA"/>
</dbReference>
<comment type="caution">
    <text evidence="3">The sequence shown here is derived from an EMBL/GenBank/DDBJ whole genome shotgun (WGS) entry which is preliminary data.</text>
</comment>
<accession>A0A482X3B5</accession>
<dbReference type="PANTHER" id="PTHR36694:SF11">
    <property type="entry name" value="LP21121P-RELATED"/>
    <property type="match status" value="1"/>
</dbReference>
<dbReference type="Pfam" id="PF22954">
    <property type="entry name" value="DUF7027"/>
    <property type="match status" value="1"/>
</dbReference>
<dbReference type="Proteomes" id="UP000291343">
    <property type="component" value="Unassembled WGS sequence"/>
</dbReference>
<organism evidence="3 4">
    <name type="scientific">Laodelphax striatellus</name>
    <name type="common">Small brown planthopper</name>
    <name type="synonym">Delphax striatella</name>
    <dbReference type="NCBI Taxonomy" id="195883"/>
    <lineage>
        <taxon>Eukaryota</taxon>
        <taxon>Metazoa</taxon>
        <taxon>Ecdysozoa</taxon>
        <taxon>Arthropoda</taxon>
        <taxon>Hexapoda</taxon>
        <taxon>Insecta</taxon>
        <taxon>Pterygota</taxon>
        <taxon>Neoptera</taxon>
        <taxon>Paraneoptera</taxon>
        <taxon>Hemiptera</taxon>
        <taxon>Auchenorrhyncha</taxon>
        <taxon>Fulgoroidea</taxon>
        <taxon>Delphacidae</taxon>
        <taxon>Criomorphinae</taxon>
        <taxon>Laodelphax</taxon>
    </lineage>
</organism>
<keyword evidence="4" id="KW-1185">Reference proteome</keyword>
<dbReference type="PANTHER" id="PTHR36694">
    <property type="entry name" value="PASIFLORA 1, ISOFORM A-RELATED"/>
    <property type="match status" value="1"/>
</dbReference>
<evidence type="ECO:0000259" key="2">
    <source>
        <dbReference type="Pfam" id="PF22954"/>
    </source>
</evidence>
<gene>
    <name evidence="3" type="ORF">LSTR_LSTR003412</name>
</gene>
<feature type="transmembrane region" description="Helical" evidence="1">
    <location>
        <begin position="98"/>
        <end position="117"/>
    </location>
</feature>
<keyword evidence="1" id="KW-0472">Membrane</keyword>
<proteinExistence type="predicted"/>
<dbReference type="OrthoDB" id="6625137at2759"/>
<evidence type="ECO:0000313" key="4">
    <source>
        <dbReference type="Proteomes" id="UP000291343"/>
    </source>
</evidence>
<feature type="transmembrane region" description="Helical" evidence="1">
    <location>
        <begin position="64"/>
        <end position="86"/>
    </location>
</feature>
<evidence type="ECO:0000256" key="1">
    <source>
        <dbReference type="SAM" id="Phobius"/>
    </source>
</evidence>
<dbReference type="InterPro" id="IPR054291">
    <property type="entry name" value="DUF7027"/>
</dbReference>
<evidence type="ECO:0000313" key="3">
    <source>
        <dbReference type="EMBL" id="RZF39751.1"/>
    </source>
</evidence>
<dbReference type="InParanoid" id="A0A482X3B5"/>
<keyword evidence="1" id="KW-1133">Transmembrane helix</keyword>
<feature type="domain" description="DUF7027" evidence="2">
    <location>
        <begin position="61"/>
        <end position="113"/>
    </location>
</feature>
<keyword evidence="1" id="KW-0812">Transmembrane</keyword>
<feature type="transmembrane region" description="Helical" evidence="1">
    <location>
        <begin position="123"/>
        <end position="144"/>
    </location>
</feature>
<sequence length="162" mass="17694">MALPRLQTSLCGCSVETGSKIVGWFNIIARSLLLIMLVGQAISLGELIGDPKLDSDGRAIYESALSVVIFAIVLVGLLSIPDILLLKGIYNKRPKLMYPWIVVQMILVIFQALSAFQGPLDQFPVRLGAVLIGVGISSYLILIVNSHYENLKSETYGINNDF</sequence>
<dbReference type="AlphaFoldDB" id="A0A482X3B5"/>
<protein>
    <recommendedName>
        <fullName evidence="2">DUF7027 domain-containing protein</fullName>
    </recommendedName>
</protein>
<name>A0A482X3B5_LAOST</name>